<evidence type="ECO:0000256" key="8">
    <source>
        <dbReference type="SAM" id="MobiDB-lite"/>
    </source>
</evidence>
<dbReference type="SUPFAM" id="SSF54368">
    <property type="entry name" value="Glutamine synthetase, N-terminal domain"/>
    <property type="match status" value="1"/>
</dbReference>
<accession>A0AAN9FWB6</accession>
<feature type="compositionally biased region" description="Basic and acidic residues" evidence="8">
    <location>
        <begin position="322"/>
        <end position="343"/>
    </location>
</feature>
<dbReference type="SMART" id="SM01230">
    <property type="entry name" value="Gln-synt_C"/>
    <property type="match status" value="1"/>
</dbReference>
<evidence type="ECO:0000256" key="1">
    <source>
        <dbReference type="ARBA" id="ARBA00009897"/>
    </source>
</evidence>
<evidence type="ECO:0000256" key="5">
    <source>
        <dbReference type="ARBA" id="ARBA00042675"/>
    </source>
</evidence>
<dbReference type="EMBL" id="JBAMIC010004070">
    <property type="protein sequence ID" value="KAK7087813.1"/>
    <property type="molecule type" value="Genomic_DNA"/>
</dbReference>
<dbReference type="GO" id="GO:0004356">
    <property type="term" value="F:glutamine synthetase activity"/>
    <property type="evidence" value="ECO:0007669"/>
    <property type="project" value="InterPro"/>
</dbReference>
<evidence type="ECO:0000259" key="9">
    <source>
        <dbReference type="PROSITE" id="PS51987"/>
    </source>
</evidence>
<name>A0AAN9FWB6_9CAEN</name>
<protein>
    <recommendedName>
        <fullName evidence="4">Lengsin</fullName>
    </recommendedName>
    <alternativeName>
        <fullName evidence="5">Glutamate-ammonia ligase domain-containing protein 1</fullName>
    </alternativeName>
</protein>
<feature type="compositionally biased region" description="Basic and acidic residues" evidence="8">
    <location>
        <begin position="265"/>
        <end position="301"/>
    </location>
</feature>
<evidence type="ECO:0000256" key="3">
    <source>
        <dbReference type="ARBA" id="ARBA00038790"/>
    </source>
</evidence>
<reference evidence="10 11" key="1">
    <citation type="submission" date="2024-02" db="EMBL/GenBank/DDBJ databases">
        <title>Chromosome-scale genome assembly of the rough periwinkle Littorina saxatilis.</title>
        <authorList>
            <person name="De Jode A."/>
            <person name="Faria R."/>
            <person name="Formenti G."/>
            <person name="Sims Y."/>
            <person name="Smith T.P."/>
            <person name="Tracey A."/>
            <person name="Wood J.M.D."/>
            <person name="Zagrodzka Z.B."/>
            <person name="Johannesson K."/>
            <person name="Butlin R.K."/>
            <person name="Leder E.H."/>
        </authorList>
    </citation>
    <scope>NUCLEOTIDE SEQUENCE [LARGE SCALE GENOMIC DNA]</scope>
    <source>
        <strain evidence="10">Snail1</strain>
        <tissue evidence="10">Muscle</tissue>
    </source>
</reference>
<organism evidence="10 11">
    <name type="scientific">Littorina saxatilis</name>
    <dbReference type="NCBI Taxonomy" id="31220"/>
    <lineage>
        <taxon>Eukaryota</taxon>
        <taxon>Metazoa</taxon>
        <taxon>Spiralia</taxon>
        <taxon>Lophotrochozoa</taxon>
        <taxon>Mollusca</taxon>
        <taxon>Gastropoda</taxon>
        <taxon>Caenogastropoda</taxon>
        <taxon>Littorinimorpha</taxon>
        <taxon>Littorinoidea</taxon>
        <taxon>Littorinidae</taxon>
        <taxon>Littorina</taxon>
    </lineage>
</organism>
<dbReference type="Proteomes" id="UP001374579">
    <property type="component" value="Unassembled WGS sequence"/>
</dbReference>
<dbReference type="InterPro" id="IPR014746">
    <property type="entry name" value="Gln_synth/guanido_kin_cat_dom"/>
</dbReference>
<comment type="function">
    <text evidence="2">May act as a component of the cytoskeleton or as a chaperone for the reorganization of intermediate filament proteins during terminal differentiation in the lens. Does not seem to have enzymatic activity.</text>
</comment>
<dbReference type="GO" id="GO:0005737">
    <property type="term" value="C:cytoplasm"/>
    <property type="evidence" value="ECO:0007669"/>
    <property type="project" value="TreeGrafter"/>
</dbReference>
<evidence type="ECO:0000256" key="4">
    <source>
        <dbReference type="ARBA" id="ARBA00039404"/>
    </source>
</evidence>
<dbReference type="InterPro" id="IPR036651">
    <property type="entry name" value="Gln_synt_N_sf"/>
</dbReference>
<dbReference type="AlphaFoldDB" id="A0AAN9FWB6"/>
<dbReference type="PANTHER" id="PTHR43407:SF1">
    <property type="entry name" value="LENGSIN"/>
    <property type="match status" value="1"/>
</dbReference>
<dbReference type="SUPFAM" id="SSF55931">
    <property type="entry name" value="Glutamine synthetase/guanido kinase"/>
    <property type="match status" value="2"/>
</dbReference>
<proteinExistence type="inferred from homology"/>
<evidence type="ECO:0000256" key="6">
    <source>
        <dbReference type="PROSITE-ProRule" id="PRU01331"/>
    </source>
</evidence>
<evidence type="ECO:0000313" key="11">
    <source>
        <dbReference type="Proteomes" id="UP001374579"/>
    </source>
</evidence>
<dbReference type="PROSITE" id="PS51987">
    <property type="entry name" value="GS_CATALYTIC"/>
    <property type="match status" value="1"/>
</dbReference>
<sequence length="529" mass="59585">MSQEAESRFYEEQKKYEYLQYVIPDQNNIPRGKVVTGRFKEKFAKEGWETANVICMNGPNCEFAFSIFDVYGHDMPNEELRPCLETLTPWPWVGREGRRVGNVLCDLYHFDGTPDLSSPRQLMKAQLDTLRRDHGLVLKTAFEYEFGVYKEGTLEPLGGNRLWCYNLRHWARHQDLFCDLTDLLKVMGLEVSSLMSEFPPGQWEITTEPEEGVRGGDVCFYVKNAVKGFFETRDYTATFMAKPTVENMAAGLHLNHSLWSLGEGEEGKEGGEEGGENGEKDGGGNFKYGDKSEIEAGEAGRIRTSGVKDGIESTVTQPSKAHQSDRCKTAKATDSRTRGDRNTGGRNVMLDDTDPDNMSKTARHWLAGLLHHAPALTALCCPTLNCYRRLFSGPTPSKITWGVDDRRGVFRVHNAKNNVYIENRLASAPCSPYLAIAGTVAAGLDGLKRELDLPKAGVAEKAEDLPKTLADALDALEKDEELRSLLGERFVQVYLKAKREYEVQRYLAANLDTEEKQMEFERNMYFESM</sequence>
<dbReference type="PANTHER" id="PTHR43407">
    <property type="entry name" value="GLUTAMINE SYNTHETASE"/>
    <property type="match status" value="1"/>
</dbReference>
<dbReference type="GO" id="GO:0006542">
    <property type="term" value="P:glutamine biosynthetic process"/>
    <property type="evidence" value="ECO:0007669"/>
    <property type="project" value="InterPro"/>
</dbReference>
<comment type="caution">
    <text evidence="10">The sequence shown here is derived from an EMBL/GenBank/DDBJ whole genome shotgun (WGS) entry which is preliminary data.</text>
</comment>
<evidence type="ECO:0000313" key="10">
    <source>
        <dbReference type="EMBL" id="KAK7087813.1"/>
    </source>
</evidence>
<evidence type="ECO:0000256" key="2">
    <source>
        <dbReference type="ARBA" id="ARBA00037583"/>
    </source>
</evidence>
<gene>
    <name evidence="10" type="ORF">V1264_021817</name>
</gene>
<keyword evidence="11" id="KW-1185">Reference proteome</keyword>
<evidence type="ECO:0000256" key="7">
    <source>
        <dbReference type="RuleBase" id="RU000384"/>
    </source>
</evidence>
<dbReference type="Pfam" id="PF00120">
    <property type="entry name" value="Gln-synt_C"/>
    <property type="match status" value="2"/>
</dbReference>
<dbReference type="InterPro" id="IPR008146">
    <property type="entry name" value="Gln_synth_cat_dom"/>
</dbReference>
<dbReference type="Gene3D" id="3.30.590.10">
    <property type="entry name" value="Glutamine synthetase/guanido kinase, catalytic domain"/>
    <property type="match status" value="2"/>
</dbReference>
<comment type="similarity">
    <text evidence="1 6 7">Belongs to the glutamine synthetase family.</text>
</comment>
<feature type="domain" description="GS catalytic" evidence="9">
    <location>
        <begin position="119"/>
        <end position="529"/>
    </location>
</feature>
<feature type="region of interest" description="Disordered" evidence="8">
    <location>
        <begin position="262"/>
        <end position="355"/>
    </location>
</feature>
<dbReference type="GO" id="GO:0016020">
    <property type="term" value="C:membrane"/>
    <property type="evidence" value="ECO:0007669"/>
    <property type="project" value="TreeGrafter"/>
</dbReference>
<comment type="subunit">
    <text evidence="3">Dodecamer. Interacts with BFSP2 and VIM.</text>
</comment>